<feature type="compositionally biased region" description="Basic and acidic residues" evidence="3">
    <location>
        <begin position="1550"/>
        <end position="1565"/>
    </location>
</feature>
<dbReference type="Pfam" id="PF07859">
    <property type="entry name" value="Abhydrolase_3"/>
    <property type="match status" value="1"/>
</dbReference>
<evidence type="ECO:0000259" key="4">
    <source>
        <dbReference type="Pfam" id="PF07859"/>
    </source>
</evidence>
<feature type="compositionally biased region" description="Basic and acidic residues" evidence="3">
    <location>
        <begin position="558"/>
        <end position="567"/>
    </location>
</feature>
<dbReference type="SUPFAM" id="SSF53474">
    <property type="entry name" value="alpha/beta-Hydrolases"/>
    <property type="match status" value="1"/>
</dbReference>
<feature type="region of interest" description="Disordered" evidence="3">
    <location>
        <begin position="541"/>
        <end position="567"/>
    </location>
</feature>
<evidence type="ECO:0000256" key="2">
    <source>
        <dbReference type="ARBA" id="ARBA00022801"/>
    </source>
</evidence>
<dbReference type="PANTHER" id="PTHR48081:SF30">
    <property type="entry name" value="ACETYL-HYDROLASE LIPR-RELATED"/>
    <property type="match status" value="1"/>
</dbReference>
<feature type="region of interest" description="Disordered" evidence="3">
    <location>
        <begin position="3381"/>
        <end position="3431"/>
    </location>
</feature>
<sequence length="4990" mass="531551">MHGWAESLVNLVPVLTGSDKTATMAQVRASYTAFQAQQPAPGGMRFEDVDMGGVPATLVQPEVKTSDIVLLYLHGGAYIVGEPDGYRGIGGNYAKLIGGSVYIPNYRLAPEHPFPAAIDDSLSAYEWLLEQGIPAEKIAFAGESAGGSMVVSVMVAAKQKGLPLPAAGVAISPWANLEHTGASMTNREGLDPLNTKPLLDLLARTFLAGELPNHPLASPVFADVTGLPTILVQIGENELMLSDAVRLASHLAENRVRVNLEVWPGMPHAWHFFQSFLPEAGQALQASARFISETHVDTPHRAQPSTDGLGPHGLRIGKFAQAEVRQFAAIAALLDAADRDACVRCGIAVDEHAARFDAAGYALGARHVAGPQAAAQAVVAGVGQLDGMLRVLRHHHGSDGAEGFFVKCRHARFHVRQHGRSIIIARSCKRMAAQQQGGAGSQRALHLPVQFVAQVVAGHRSHGGCRVARIAGRQLAGGGDEFAGEFGGNRLVEDEPLGGQAYLARILEARLDAGLDGQVDVGVRQHDEGVHATEFQQAFLERPARQRGDGGAGAHAARQRDGSHARVGDRVRHGVVVGVEVAEQARRKAGTFIQFLERVRRTHHVGRMLEDQAVTGQHDRACGADHLPQREIPRHDGQDAAQRQVRHVDLVVAVHGHRFVGQYGRAMVGNPVDGGRAFVHLRAGGADGLAHLGGDEGRQRVRILPQGRRQAAVRGHALAHRRGAPQAGGSGVGVEQALDFGRRLERVRGDQFARGGVAGDCMGSGVGGGVDSSHHDMLRKACRDPMTGGHRHAEGDDGGAHLLGALVEALDIGILPPGAELGAQFGEFGDQAVERRPVLRPGLGAGGAKRRDHPARHLVPVEDAGAVRRIQEQQAQRVALVRLQHVVVDEQVGDRIVPGQDVEPGIAHIGRHGNGAHQQGQAVAEAPARRHRCGRDVARGQRKQMGRFDRIELEHLGNAAQRIGRRLDFAPLFQPGVPADAHACQQCDFLAAQSRRAARALDAIGSHERAKFVGLKAGAPAAEKSAELAALFGGGVPQRGAGDDGPVAARSTNRRQAAACWCHAVDQRQVAVADDDVGQRGLARVRPDAAKTDEVAADIGHGDIAHDRLRRRCPLELRRVGAQLDDGHIDIRHRAMLDHDVAHDGRLAAQREHTVAAAEVAMPHAHMLHGRAVPVFQRARPLRPLGGNAVVRHRKITALDGHVLAAVEVDAVAAGRLFVVVRHFEAGVAHRDLLAAVQVQIPELRILERDAVDHHAARALDHGQARARHAQVGEIMRVGRGVAQFPEQVPHGTPRAVERAFPRDAQAVAAAGVDQAGIEGLLEMPFDAGALHREMTERAADEHPGRHHHRAAAGLRQTIDGGLDRARVDGGGACGGGAFGHGACGGNDHAAVCARCTAGGGGPRPWRPGQCGQGCQCVAAARRVCGHAVSGLRVNGSASPVLPAGVAPLNTGRTAAHFPPLFLCGRAGPAERDSIGPGRDAHGAGRIGGRPPDRLGHVVRLRHGPRLRPLLEHALRQRRVGLGNRTVHAGTGVGAEPGVGRAPRQHQSHPHAERRQFQRQRLGEGVDGRLAGRVHRQQRQRQQGHAGGDVHHHARTALAELRQHRLRHRHHAEGIGVEDVAHGRQRDAFQRAQQADARVIDQHVDGAGGGQRGADAVGIGDVERNHLQAVGRGQQVRARRAHGGHDAPVAVEKITGGVEAEAGRAAGNQNGFHGVRNDRSPCRGHRFAAAAGAVFQGGPWRRRVARGAHQQRPALLRRGDRGYVPPGCRRPRGHRAGTGRFRPDTRRARLRHVEPGGAGPADRVRARAAGGRRISRGRPARSGRGAHAGGPLRVRLSRCGAAGVAAAAAGARARRTAAGNAGGTGGGRVARATAGPRRDPGAPAGSAVHRGAALHGRPGQGGGLVALDLFRALQPRGGHGAHGLPAGLAHGGRQGLAGARTGRRGGGGAQRRLWFGQRVQRGADVAAGGQRVPVPVLHGRAGGGLRGAARDPRPVRLQRRHDAHEFCVDQCAPGPDPGAAGRACARRRAALLLRRLHVDRPLPAGVSRRERPAAGRSPAHDQHLARQPDPGGRPLRFFRQSRGGGCRAQEIHAVPARAAVQPVYRPARFHAGRPEHQHGRFRPARPGYIPALRGGDAPRPGSHPGAGRRHLHPHHVVAPRGGPGPVQHARQLLVAADAPLPGHAIGHAARRHADDTRAAARAAARLAGAFPPLRVRERRPGGGAYPGRRAPRAGAPPRCDCAHRGGRRRLGRLADRVRAGGGIPPVAGDAGGVARRGRDRRGRRHLAVDARNAAAHRRVGSGFLPRMRCLVQAGLALRRLGHRRGRRHLFPPVRAAGRLWRSQPGAALAGALPRRFVRRPGQLPAAPVPRRARAQATPDARVCGRGQLRLPPGRRQVRRLPAAPCHHQAGRAPRAGPCRADYPPHRWRPCGRHGGGHGGGHCGAAHARTRRYRRRFVHRLHRHAVAAAGPPLPSAAGLATTHSVQRPRAGRAGAIPGPCGAGRLADYRHRAARRLDLGHRPAHAARRRPCLFERAPERRRGRARPARLSGRHRPPGAGGRAAQDRLRTRLPRPLLAPQLPSHRPVGRLHRAAGSVRAGAGGAVAALAAGRHARQPRPDGRGGRPLQPCVRLSLGARHRFPQAALRAEPARRQRLLARPPPRGVGSRPRARPAGAVAHAPAVAARLPQQRGSLPGRQLPVRAVRDGVHQRHAGARLGPARGSGAPRAARPAPDGPHAAAAAIEPRAARPYPRAQRDGERTIRCCAAGKAGADGLALARHQRHVVVGPVHGQHPFAAVFQERQLGVQHRHPGRIAQRDINLLLGALLPTDLPSTDLRPAGCLPGAVAAADRGQFDHGRRQLVEPALAFRRAAGPVNVLGQHLAARILQPDLDDQQPVPGQQSRDAHVDPGRGRHALHADGPIAAAQQRAVGAERLPRHGGIGQWRGRVVDHADRVVGQVDLHVHRFGRVPGAVIGGVGIVVVAEDLPHGAGPRRLRHPQHAAAVLAPQARVHALEDGAVRFVVHQLGLALEVFQRGGRAVALRQRSHERLDVAAAARVPVVVGRGVRQRPAFGRGHGSLECFQRRERRHAHFHRKTFGVRGEIALRRLVVVRTAVLQVDAVRAARVPARAVLLVDQFFQPFVERRLRHALVAAEPGDNGRMVAEALDHIPGVGHEQVEVLRLQVVVLGGRPEIVEHHQAVFIGQVEKGFFRVLAHPVADDVDVGVAVQPEVRLQAGAVHPLHEVVHAPVAAARGDAHAVHLEHEIGREAGVGQFADGGRAHGFGAQAGGPLVVGVAHLADRLVARVGDADAQPMALMEIGLHPVQAACAVHQRQFIRHGADAECRVAPVRHLRALQHVHIQVVQRRLAVAVGPPQLRILQAQRGKVGRGEAHGGVAGRQRHGSTHDDRLEQPGTVADGDAHRRARRAPGQVGDRHVDGQFGLAVVGARERGAHVGVAHAHVAGGAQHHFLPQAGIAVAHARDPVPAFGRHEGRAILHHHPAVFAGSGRHRFLLGDARMRRRRHLDGDDIVALRLEVRAQVEGAAHECAARAADTLAVDPYLGRVIDALERDEPVPPPGVPVRQRKARAVPPVLATEAFGYRHIVQAIRGIGIDAPVHQRGEHGARHRGRVPAGRRVGAAGNARIGVGDHGGRLQRPGADRPFAGAARLQSRTGVGRPGDGRGGRGRRRGQGPRILRHQLPRHLAFLQRPLGAARFEHGERFVGLARGQARDLLRVERRAGHHQSRHAPRVPGRAALPRAARADAQHGRRFRRAAAGAVCRASGGCIGRASGRCIGSASGRCIGGAGGGRVDQPGRQMAAVVAGGQVGPLARRRRDAGAHFDARSAPGERAVDQAQAAGAVEGGQGNRPGQGLRRLEPAAHAHAGVGAAHEQAGGVLFDQAAAGGREFGVERSPVGRVQRRQGAGGKRGERQGDGGLHGRPACMGGAARRTAMAWVVTSSNWTADPWIMGFPSWMGHRRADARRRPGKPGRRAETAVKERSELVARAQHVAWTELGGGQHHHVGTAVGALGGVGEVDRLQRQAQVWRQVVADREVDLAVRFHVFRVRIAVGRRVVEELATPVVGQPHRQVLVLVNADHVGRVGLADQRELVAHAVVVVGEVRFHVGVVGLHAEAVVEHVLQVDLGAFEAGFFLVGDGRHQVRQRRIARHAADRTGRIAIAVHARAHHAGLAVEVVQDVAAHAHGIAGGATALVDGCVEVRAADRGGDRGGRHVDDGRTGIARQVLVEQAQRHHALLGVVPLGRQVQVFRLDRAQRRVAGSGVQAVHARVAAAPGVAALDLVPARTADVGAKAGAHFQVGRDVHVPVDGRQEVMVRGFFGLGFAGRIVDDVFVLGDPGFLDRHGNGGPRVDLGALVAQAHARVHRHGRVPVGIELGEQRARIFLQVAHFRRVGQARGEQRGVAQHLDGVFAHRGKVENAHVGEQARIAGAAQLVEIVAHVDERHIALVVSERGVLVAARRRALPVILLHVLESRLEFGPRGGRAEVQVGRLHQLETAGRLHLVDVLLDGGILEERAADLVADRRGLHVQDRHFLREVGAVGAAAKARHVDVVVGAERAVRAGLGRRMMGIERQLEVGVDAVLGVKAQRLQGRDGGVVVADQRDVLQHRLLFVVRRRVDRTVDPGAALVRTVVEPYAQVGLLGLHLVLRIGVVERGGPVLDGAELERQLAVGALALRGVQVVRQVLRRQVNARRRFVGSGTWSDRTIARMVAGLQRSHPAVRDGGLVVTGIARLVAGRQRHAEHVVGTELTADQRRHFGRDVLAFELARRVGIRLVVHHLAAYAGLVAQVQRPARHDVDGGAQAARRRIGARAFIHLDLRHGFRRQVGEVERPRAAVAEVGRGHLAVVQQHHVEVGADAAHGHARAFAVGPVDRDAGNTLHGFGQVGIGELANVIGHDAVDDAVGIALEVEGRLHRCPDAGDHHLGGIALGLGHVGGGRRRGVLRERWCAERSERAGHEQRHGAQLRNYLVVTIC</sequence>
<feature type="region of interest" description="Disordered" evidence="3">
    <location>
        <begin position="3826"/>
        <end position="3870"/>
    </location>
</feature>
<feature type="compositionally biased region" description="Low complexity" evidence="3">
    <location>
        <begin position="2662"/>
        <end position="2684"/>
    </location>
</feature>
<feature type="compositionally biased region" description="Basic and acidic residues" evidence="3">
    <location>
        <begin position="2047"/>
        <end position="2066"/>
    </location>
</feature>
<feature type="compositionally biased region" description="Low complexity" evidence="3">
    <location>
        <begin position="1822"/>
        <end position="1831"/>
    </location>
</feature>
<feature type="region of interest" description="Disordered" evidence="3">
    <location>
        <begin position="1529"/>
        <end position="1565"/>
    </location>
</feature>
<feature type="region of interest" description="Disordered" evidence="3">
    <location>
        <begin position="2645"/>
        <end position="2756"/>
    </location>
</feature>
<feature type="region of interest" description="Disordered" evidence="3">
    <location>
        <begin position="2889"/>
        <end position="2914"/>
    </location>
</feature>
<feature type="region of interest" description="Disordered" evidence="3">
    <location>
        <begin position="2042"/>
        <end position="2090"/>
    </location>
</feature>
<feature type="compositionally biased region" description="Basic and acidic residues" evidence="3">
    <location>
        <begin position="1781"/>
        <end position="1794"/>
    </location>
</feature>
<reference evidence="5" key="1">
    <citation type="journal article" date="2019" name="Sci. Rep.">
        <title>Draft genome of Tanacetum cinerariifolium, the natural source of mosquito coil.</title>
        <authorList>
            <person name="Yamashiro T."/>
            <person name="Shiraishi A."/>
            <person name="Satake H."/>
            <person name="Nakayama K."/>
        </authorList>
    </citation>
    <scope>NUCLEOTIDE SEQUENCE</scope>
</reference>
<evidence type="ECO:0000313" key="5">
    <source>
        <dbReference type="EMBL" id="GEU28407.1"/>
    </source>
</evidence>
<organism evidence="5">
    <name type="scientific">Tanacetum cinerariifolium</name>
    <name type="common">Dalmatian daisy</name>
    <name type="synonym">Chrysanthemum cinerariifolium</name>
    <dbReference type="NCBI Taxonomy" id="118510"/>
    <lineage>
        <taxon>Eukaryota</taxon>
        <taxon>Viridiplantae</taxon>
        <taxon>Streptophyta</taxon>
        <taxon>Embryophyta</taxon>
        <taxon>Tracheophyta</taxon>
        <taxon>Spermatophyta</taxon>
        <taxon>Magnoliopsida</taxon>
        <taxon>eudicotyledons</taxon>
        <taxon>Gunneridae</taxon>
        <taxon>Pentapetalae</taxon>
        <taxon>asterids</taxon>
        <taxon>campanulids</taxon>
        <taxon>Asterales</taxon>
        <taxon>Asteraceae</taxon>
        <taxon>Asteroideae</taxon>
        <taxon>Anthemideae</taxon>
        <taxon>Anthemidinae</taxon>
        <taxon>Tanacetum</taxon>
    </lineage>
</organism>
<feature type="region of interest" description="Disordered" evidence="3">
    <location>
        <begin position="3905"/>
        <end position="3938"/>
    </location>
</feature>
<evidence type="ECO:0000256" key="1">
    <source>
        <dbReference type="ARBA" id="ARBA00010515"/>
    </source>
</evidence>
<gene>
    <name evidence="5" type="ORF">Tci_000385</name>
</gene>
<evidence type="ECO:0000256" key="3">
    <source>
        <dbReference type="SAM" id="MobiDB-lite"/>
    </source>
</evidence>
<dbReference type="InterPro" id="IPR013094">
    <property type="entry name" value="AB_hydrolase_3"/>
</dbReference>
<proteinExistence type="inferred from homology"/>
<feature type="domain" description="Alpha/beta hydrolase fold-3" evidence="4">
    <location>
        <begin position="70"/>
        <end position="271"/>
    </location>
</feature>
<dbReference type="Gene3D" id="3.40.50.1820">
    <property type="entry name" value="alpha/beta hydrolase"/>
    <property type="match status" value="1"/>
</dbReference>
<accession>A0A699GFM5</accession>
<feature type="compositionally biased region" description="Basic residues" evidence="3">
    <location>
        <begin position="3681"/>
        <end position="3692"/>
    </location>
</feature>
<feature type="region of interest" description="Disordered" evidence="3">
    <location>
        <begin position="2214"/>
        <end position="2243"/>
    </location>
</feature>
<dbReference type="EMBL" id="BKCJ010000005">
    <property type="protein sequence ID" value="GEU28407.1"/>
    <property type="molecule type" value="Genomic_DNA"/>
</dbReference>
<feature type="compositionally biased region" description="Basic residues" evidence="3">
    <location>
        <begin position="2539"/>
        <end position="2554"/>
    </location>
</feature>
<dbReference type="InterPro" id="IPR029058">
    <property type="entry name" value="AB_hydrolase_fold"/>
</dbReference>
<dbReference type="GO" id="GO:0004806">
    <property type="term" value="F:triacylglycerol lipase activity"/>
    <property type="evidence" value="ECO:0007669"/>
    <property type="project" value="TreeGrafter"/>
</dbReference>
<feature type="region of interest" description="Disordered" evidence="3">
    <location>
        <begin position="2258"/>
        <end position="2283"/>
    </location>
</feature>
<feature type="compositionally biased region" description="Low complexity" evidence="3">
    <location>
        <begin position="2226"/>
        <end position="2238"/>
    </location>
</feature>
<protein>
    <recommendedName>
        <fullName evidence="4">Alpha/beta hydrolase fold-3 domain-containing protein</fullName>
    </recommendedName>
</protein>
<name>A0A699GFM5_TANCI</name>
<feature type="region of interest" description="Disordered" evidence="3">
    <location>
        <begin position="1758"/>
        <end position="1831"/>
    </location>
</feature>
<keyword evidence="2" id="KW-0378">Hydrolase</keyword>
<feature type="region of interest" description="Disordered" evidence="3">
    <location>
        <begin position="3639"/>
        <end position="3692"/>
    </location>
</feature>
<comment type="similarity">
    <text evidence="1">Belongs to the 'GDXG' lipolytic enzyme family.</text>
</comment>
<feature type="region of interest" description="Disordered" evidence="3">
    <location>
        <begin position="1857"/>
        <end position="1899"/>
    </location>
</feature>
<feature type="compositionally biased region" description="Low complexity" evidence="3">
    <location>
        <begin position="2713"/>
        <end position="2751"/>
    </location>
</feature>
<dbReference type="PANTHER" id="PTHR48081">
    <property type="entry name" value="AB HYDROLASE SUPERFAMILY PROTEIN C4A8.06C"/>
    <property type="match status" value="1"/>
</dbReference>
<dbReference type="InterPro" id="IPR050300">
    <property type="entry name" value="GDXG_lipolytic_enzyme"/>
</dbReference>
<comment type="caution">
    <text evidence="5">The sequence shown here is derived from an EMBL/GenBank/DDBJ whole genome shotgun (WGS) entry which is preliminary data.</text>
</comment>
<feature type="region of interest" description="Disordered" evidence="3">
    <location>
        <begin position="2532"/>
        <end position="2566"/>
    </location>
</feature>